<dbReference type="HOGENOM" id="CLU_069356_2_3_11"/>
<dbReference type="AlphaFoldDB" id="Q4JU34"/>
<proteinExistence type="predicted"/>
<organism evidence="6 7">
    <name type="scientific">Corynebacterium jeikeium (strain K411)</name>
    <dbReference type="NCBI Taxonomy" id="306537"/>
    <lineage>
        <taxon>Bacteria</taxon>
        <taxon>Bacillati</taxon>
        <taxon>Actinomycetota</taxon>
        <taxon>Actinomycetes</taxon>
        <taxon>Mycobacteriales</taxon>
        <taxon>Corynebacteriaceae</taxon>
        <taxon>Corynebacterium</taxon>
    </lineage>
</organism>
<evidence type="ECO:0000313" key="7">
    <source>
        <dbReference type="Proteomes" id="UP000000545"/>
    </source>
</evidence>
<keyword evidence="1" id="KW-0805">Transcription regulation</keyword>
<evidence type="ECO:0000259" key="5">
    <source>
        <dbReference type="PROSITE" id="PS50977"/>
    </source>
</evidence>
<feature type="domain" description="HTH tetR-type" evidence="5">
    <location>
        <begin position="24"/>
        <end position="84"/>
    </location>
</feature>
<dbReference type="PATRIC" id="fig|306537.10.peg.1520"/>
<dbReference type="Proteomes" id="UP000000545">
    <property type="component" value="Chromosome"/>
</dbReference>
<feature type="DNA-binding region" description="H-T-H motif" evidence="4">
    <location>
        <begin position="47"/>
        <end position="66"/>
    </location>
</feature>
<dbReference type="Gene3D" id="1.10.357.10">
    <property type="entry name" value="Tetracycline Repressor, domain 2"/>
    <property type="match status" value="1"/>
</dbReference>
<gene>
    <name evidence="6" type="ordered locus">jk1500</name>
</gene>
<dbReference type="PROSITE" id="PS50977">
    <property type="entry name" value="HTH_TETR_2"/>
    <property type="match status" value="1"/>
</dbReference>
<dbReference type="Pfam" id="PF00440">
    <property type="entry name" value="TetR_N"/>
    <property type="match status" value="1"/>
</dbReference>
<keyword evidence="3" id="KW-0804">Transcription</keyword>
<dbReference type="InterPro" id="IPR001647">
    <property type="entry name" value="HTH_TetR"/>
</dbReference>
<dbReference type="KEGG" id="cjk:jk1500"/>
<keyword evidence="7" id="KW-1185">Reference proteome</keyword>
<keyword evidence="2 4" id="KW-0238">DNA-binding</keyword>
<dbReference type="eggNOG" id="COG1309">
    <property type="taxonomic scope" value="Bacteria"/>
</dbReference>
<dbReference type="InterPro" id="IPR050109">
    <property type="entry name" value="HTH-type_TetR-like_transc_reg"/>
</dbReference>
<sequence length="222" mass="24406">MKVSYEGGKSVEAATPSLRDRKKAETRERITYAAVDLLVNEGAENATIAKIAERADISPRTFHNYFPHRDAALLFALNQFVEQMVGMVDTAQPGQQLISIGENIAVDFFNRTTGSPNSIQTFSRLADHLLSIPAQARTKLFTENDGFPRNAVEFFAPLVQAFQQYSEREGRTLNTAHALLLINSIMVVPTVFVELNEGGECATEEEIRGAFQLLAGGLSQLG</sequence>
<dbReference type="GO" id="GO:0003700">
    <property type="term" value="F:DNA-binding transcription factor activity"/>
    <property type="evidence" value="ECO:0007669"/>
    <property type="project" value="TreeGrafter"/>
</dbReference>
<accession>Q4JU34</accession>
<dbReference type="STRING" id="306537.jk1500"/>
<dbReference type="EMBL" id="CR931997">
    <property type="protein sequence ID" value="CAI37673.1"/>
    <property type="molecule type" value="Genomic_DNA"/>
</dbReference>
<dbReference type="SUPFAM" id="SSF46689">
    <property type="entry name" value="Homeodomain-like"/>
    <property type="match status" value="1"/>
</dbReference>
<dbReference type="PANTHER" id="PTHR30055">
    <property type="entry name" value="HTH-TYPE TRANSCRIPTIONAL REGULATOR RUTR"/>
    <property type="match status" value="1"/>
</dbReference>
<dbReference type="PANTHER" id="PTHR30055:SF234">
    <property type="entry name" value="HTH-TYPE TRANSCRIPTIONAL REGULATOR BETI"/>
    <property type="match status" value="1"/>
</dbReference>
<evidence type="ECO:0000313" key="6">
    <source>
        <dbReference type="EMBL" id="CAI37673.1"/>
    </source>
</evidence>
<dbReference type="GO" id="GO:0000976">
    <property type="term" value="F:transcription cis-regulatory region binding"/>
    <property type="evidence" value="ECO:0007669"/>
    <property type="project" value="TreeGrafter"/>
</dbReference>
<name>Q4JU34_CORJK</name>
<evidence type="ECO:0000256" key="2">
    <source>
        <dbReference type="ARBA" id="ARBA00023125"/>
    </source>
</evidence>
<evidence type="ECO:0000256" key="4">
    <source>
        <dbReference type="PROSITE-ProRule" id="PRU00335"/>
    </source>
</evidence>
<dbReference type="InterPro" id="IPR009057">
    <property type="entry name" value="Homeodomain-like_sf"/>
</dbReference>
<reference evidence="6 7" key="1">
    <citation type="journal article" date="2005" name="J. Bacteriol.">
        <title>Complete genome sequence and analysis of the multiresistant nosocomial pathogen Corynebacterium jeikeium K411, a lipid-requiring bacterium of the human skin flora.</title>
        <authorList>
            <person name="Tauch A."/>
            <person name="Kaiser O."/>
            <person name="Hain T."/>
            <person name="Goesmann A."/>
            <person name="Weisshaar B."/>
            <person name="Albersmeier A."/>
            <person name="Bekel T."/>
            <person name="Bischoff N."/>
            <person name="Brune I."/>
            <person name="Chakraborty T."/>
            <person name="Kalinowski J."/>
            <person name="Meyer F."/>
            <person name="Rupp O."/>
            <person name="Schneiker S."/>
            <person name="Viehoever P."/>
            <person name="Puehler A."/>
        </authorList>
    </citation>
    <scope>NUCLEOTIDE SEQUENCE [LARGE SCALE GENOMIC DNA]</scope>
    <source>
        <strain evidence="6 7">K411</strain>
    </source>
</reference>
<evidence type="ECO:0000256" key="3">
    <source>
        <dbReference type="ARBA" id="ARBA00023163"/>
    </source>
</evidence>
<dbReference type="OrthoDB" id="8688418at2"/>
<protein>
    <submittedName>
        <fullName evidence="6">Putative transcriptional regulator (TetR family)</fullName>
    </submittedName>
</protein>
<evidence type="ECO:0000256" key="1">
    <source>
        <dbReference type="ARBA" id="ARBA00023015"/>
    </source>
</evidence>